<sequence length="509" mass="56561">MSESDSGSSDKLLAISDEQMDVDETSSSSDDVTNSEVTSSKDQEEMMETNLIKVRKSASTNTKNSNKLPYNAAGRGVSIAVLIKDGILKPRKKCLSLEYLKKTFYGDLLPNGKIQSSTTEDIFNSPSAWAIHCKRLVNPAKKSGCGWASVKYNGVKLDEFKATWYKKKKLSCGIPVSEAESQIKMIRNEIMHDDSSNDRLSPPTSEVSSTQSSLPTLSPVSTPKGKRSARKINSENSNNKESKKKFASKIRYSQINNDTPADTLIECVHFSSIGKLQPFSVSISSNAMLIMDLHCHLTTSEVVGYIGGKWDPQTQFLRVLQAFPCRCRLGDNNISAVVQEEIQKSMKARDMILVGWYHSHPTSQPNPTVQDLSTQKQFQSVLRTDDSTQEPCLGLIISPFYTNRSHVDSGVCSYWVYSTNDSESVINGSKMPMHVHYTLSQDRFLTQDVLNEVKHLAAFYKGAPDYANFESSWHGSMTYIEKLKGSLAKKLPKDQGGSLLLEIIESILL</sequence>
<dbReference type="PhylomeDB" id="B3RRY1"/>
<dbReference type="OrthoDB" id="167806at2759"/>
<dbReference type="Proteomes" id="UP000009022">
    <property type="component" value="Unassembled WGS sequence"/>
</dbReference>
<accession>B3RRY1</accession>
<dbReference type="Pfam" id="PF18755">
    <property type="entry name" value="RAMA"/>
    <property type="match status" value="1"/>
</dbReference>
<dbReference type="GeneID" id="6751639"/>
<dbReference type="GO" id="GO:0008237">
    <property type="term" value="F:metallopeptidase activity"/>
    <property type="evidence" value="ECO:0000318"/>
    <property type="project" value="GO_Central"/>
</dbReference>
<feature type="compositionally biased region" description="Low complexity" evidence="1">
    <location>
        <begin position="25"/>
        <end position="38"/>
    </location>
</feature>
<protein>
    <recommendedName>
        <fullName evidence="2">MPN domain-containing protein</fullName>
    </recommendedName>
</protein>
<dbReference type="SUPFAM" id="SSF102712">
    <property type="entry name" value="JAB1/MPN domain"/>
    <property type="match status" value="1"/>
</dbReference>
<organism evidence="3 4">
    <name type="scientific">Trichoplax adhaerens</name>
    <name type="common">Trichoplax reptans</name>
    <dbReference type="NCBI Taxonomy" id="10228"/>
    <lineage>
        <taxon>Eukaryota</taxon>
        <taxon>Metazoa</taxon>
        <taxon>Placozoa</taxon>
        <taxon>Uniplacotomia</taxon>
        <taxon>Trichoplacea</taxon>
        <taxon>Trichoplacidae</taxon>
        <taxon>Trichoplax</taxon>
    </lineage>
</organism>
<dbReference type="InterPro" id="IPR000555">
    <property type="entry name" value="JAMM/MPN+_dom"/>
</dbReference>
<dbReference type="OMA" id="VEMVYVQ"/>
<evidence type="ECO:0000313" key="4">
    <source>
        <dbReference type="Proteomes" id="UP000009022"/>
    </source>
</evidence>
<feature type="domain" description="MPN" evidence="2">
    <location>
        <begin position="281"/>
        <end position="416"/>
    </location>
</feature>
<dbReference type="eggNOG" id="KOG1555">
    <property type="taxonomic scope" value="Eukaryota"/>
</dbReference>
<feature type="region of interest" description="Disordered" evidence="1">
    <location>
        <begin position="193"/>
        <end position="245"/>
    </location>
</feature>
<dbReference type="InterPro" id="IPR050242">
    <property type="entry name" value="JAMM_MPN+_peptidase_M67A"/>
</dbReference>
<dbReference type="CDD" id="cd08067">
    <property type="entry name" value="MPN_2A_DUB"/>
    <property type="match status" value="1"/>
</dbReference>
<keyword evidence="4" id="KW-1185">Reference proteome</keyword>
<dbReference type="CTD" id="6751639"/>
<dbReference type="RefSeq" id="XP_002110947.1">
    <property type="nucleotide sequence ID" value="XM_002110911.1"/>
</dbReference>
<dbReference type="GO" id="GO:0006302">
    <property type="term" value="P:double-strand break repair"/>
    <property type="evidence" value="ECO:0000318"/>
    <property type="project" value="GO_Central"/>
</dbReference>
<dbReference type="KEGG" id="tad:TRIADDRAFT_54406"/>
<dbReference type="STRING" id="10228.B3RRY1"/>
<dbReference type="EMBL" id="DS985243">
    <property type="protein sequence ID" value="EDV26951.1"/>
    <property type="molecule type" value="Genomic_DNA"/>
</dbReference>
<dbReference type="GO" id="GO:0031593">
    <property type="term" value="F:polyubiquitin modification-dependent protein binding"/>
    <property type="evidence" value="ECO:0000318"/>
    <property type="project" value="GO_Central"/>
</dbReference>
<dbReference type="AlphaFoldDB" id="B3RRY1"/>
<feature type="region of interest" description="Disordered" evidence="1">
    <location>
        <begin position="1"/>
        <end position="46"/>
    </location>
</feature>
<feature type="compositionally biased region" description="Low complexity" evidence="1">
    <location>
        <begin position="207"/>
        <end position="223"/>
    </location>
</feature>
<dbReference type="GO" id="GO:0070552">
    <property type="term" value="C:BRISC complex"/>
    <property type="evidence" value="ECO:0000318"/>
    <property type="project" value="GO_Central"/>
</dbReference>
<dbReference type="PROSITE" id="PS50249">
    <property type="entry name" value="MPN"/>
    <property type="match status" value="1"/>
</dbReference>
<dbReference type="MEROPS" id="M67.011"/>
<dbReference type="PANTHER" id="PTHR10410">
    <property type="entry name" value="EUKARYOTIC TRANSLATION INITIATION FACTOR 3 -RELATED"/>
    <property type="match status" value="1"/>
</dbReference>
<dbReference type="GO" id="GO:0070531">
    <property type="term" value="C:BRCA1-A complex"/>
    <property type="evidence" value="ECO:0000318"/>
    <property type="project" value="GO_Central"/>
</dbReference>
<dbReference type="InterPro" id="IPR037518">
    <property type="entry name" value="MPN"/>
</dbReference>
<name>B3RRY1_TRIAD</name>
<evidence type="ECO:0000256" key="1">
    <source>
        <dbReference type="SAM" id="MobiDB-lite"/>
    </source>
</evidence>
<evidence type="ECO:0000313" key="3">
    <source>
        <dbReference type="EMBL" id="EDV26951.1"/>
    </source>
</evidence>
<reference evidence="3 4" key="1">
    <citation type="journal article" date="2008" name="Nature">
        <title>The Trichoplax genome and the nature of placozoans.</title>
        <authorList>
            <person name="Srivastava M."/>
            <person name="Begovic E."/>
            <person name="Chapman J."/>
            <person name="Putnam N.H."/>
            <person name="Hellsten U."/>
            <person name="Kawashima T."/>
            <person name="Kuo A."/>
            <person name="Mitros T."/>
            <person name="Salamov A."/>
            <person name="Carpenter M.L."/>
            <person name="Signorovitch A.Y."/>
            <person name="Moreno M.A."/>
            <person name="Kamm K."/>
            <person name="Grimwood J."/>
            <person name="Schmutz J."/>
            <person name="Shapiro H."/>
            <person name="Grigoriev I.V."/>
            <person name="Buss L.W."/>
            <person name="Schierwater B."/>
            <person name="Dellaporta S.L."/>
            <person name="Rokhsar D.S."/>
        </authorList>
    </citation>
    <scope>NUCLEOTIDE SEQUENCE [LARGE SCALE GENOMIC DNA]</scope>
    <source>
        <strain evidence="3 4">Grell-BS-1999</strain>
    </source>
</reference>
<dbReference type="InterPro" id="IPR040843">
    <property type="entry name" value="RAMA"/>
</dbReference>
<proteinExistence type="predicted"/>
<evidence type="ECO:0000259" key="2">
    <source>
        <dbReference type="PROSITE" id="PS50249"/>
    </source>
</evidence>
<dbReference type="Gene3D" id="3.40.140.10">
    <property type="entry name" value="Cytidine Deaminase, domain 2"/>
    <property type="match status" value="1"/>
</dbReference>
<dbReference type="HOGENOM" id="CLU_037792_0_0_1"/>
<dbReference type="InParanoid" id="B3RRY1"/>
<dbReference type="Pfam" id="PF01398">
    <property type="entry name" value="JAB"/>
    <property type="match status" value="1"/>
</dbReference>
<gene>
    <name evidence="3" type="ORF">TRIADDRAFT_54406</name>
</gene>